<sequence length="54" mass="5593">MSAPAISVAGMQGPCPLGGKPERLATLSISGQMKEPGAAPGRETERELGTWITR</sequence>
<name>A0A418SH20_9RHOB</name>
<proteinExistence type="predicted"/>
<dbReference type="EMBL" id="CP060436">
    <property type="protein sequence ID" value="QPM90352.1"/>
    <property type="molecule type" value="Genomic_DNA"/>
</dbReference>
<keyword evidence="2" id="KW-1185">Reference proteome</keyword>
<gene>
    <name evidence="1" type="ORF">PSAL_015900</name>
</gene>
<dbReference type="KEGG" id="palw:PSAL_015900"/>
<evidence type="ECO:0000313" key="2">
    <source>
        <dbReference type="Proteomes" id="UP000283786"/>
    </source>
</evidence>
<protein>
    <submittedName>
        <fullName evidence="1">Uncharacterized protein</fullName>
    </submittedName>
</protein>
<organism evidence="1 2">
    <name type="scientific">Pseudooceanicola algae</name>
    <dbReference type="NCBI Taxonomy" id="1537215"/>
    <lineage>
        <taxon>Bacteria</taxon>
        <taxon>Pseudomonadati</taxon>
        <taxon>Pseudomonadota</taxon>
        <taxon>Alphaproteobacteria</taxon>
        <taxon>Rhodobacterales</taxon>
        <taxon>Paracoccaceae</taxon>
        <taxon>Pseudooceanicola</taxon>
    </lineage>
</organism>
<dbReference type="AlphaFoldDB" id="A0A418SH20"/>
<dbReference type="Proteomes" id="UP000283786">
    <property type="component" value="Chromosome"/>
</dbReference>
<accession>A0A418SH20</accession>
<evidence type="ECO:0000313" key="1">
    <source>
        <dbReference type="EMBL" id="QPM90352.1"/>
    </source>
</evidence>
<reference evidence="1 2" key="1">
    <citation type="submission" date="2020-08" db="EMBL/GenBank/DDBJ databases">
        <title>Genome sequence of Rhodobacteraceae bacterium Lw-13e.</title>
        <authorList>
            <person name="Poehlein A."/>
            <person name="Wolter L."/>
            <person name="Daniel R."/>
            <person name="Brinkhoff T."/>
        </authorList>
    </citation>
    <scope>NUCLEOTIDE SEQUENCE [LARGE SCALE GENOMIC DNA]</scope>
    <source>
        <strain evidence="1 2">Lw-13e</strain>
    </source>
</reference>